<dbReference type="InterPro" id="IPR042089">
    <property type="entry name" value="Peptidase_M13_dom_2"/>
</dbReference>
<evidence type="ECO:0000259" key="2">
    <source>
        <dbReference type="Pfam" id="PF05649"/>
    </source>
</evidence>
<dbReference type="EMBL" id="UYRT01002302">
    <property type="protein sequence ID" value="VDK30898.1"/>
    <property type="molecule type" value="Genomic_DNA"/>
</dbReference>
<protein>
    <recommendedName>
        <fullName evidence="2">Peptidase M13 N-terminal domain-containing protein</fullName>
    </recommendedName>
</protein>
<sequence>MDKDSENVAIGTSPGYIKAAFYLSNAINQTANPCSDFFAYACGRWISDHPIPSDLATYGVFASIREKVAREMKELYEAKKVTGSKAMDSVKTIFEACMAAGGKRNLLGRQIVEAVEFLGYWPVIHGSRWSEKKFELTELMIRVAQSRYVDTLISVYASPDQKNVSRRLIHIDQGSLGLGAGAQKYYLDEKRYEKQLKAYKKYITDMVIYQISDVFGMYG</sequence>
<evidence type="ECO:0000256" key="1">
    <source>
        <dbReference type="ARBA" id="ARBA00007357"/>
    </source>
</evidence>
<dbReference type="PANTHER" id="PTHR11733:SF237">
    <property type="entry name" value="NEPRILYSIN-LIKE 4"/>
    <property type="match status" value="1"/>
</dbReference>
<dbReference type="PANTHER" id="PTHR11733">
    <property type="entry name" value="ZINC METALLOPROTEASE FAMILY M13 NEPRILYSIN-RELATED"/>
    <property type="match status" value="1"/>
</dbReference>
<dbReference type="InterPro" id="IPR008753">
    <property type="entry name" value="Peptidase_M13_N"/>
</dbReference>
<dbReference type="SUPFAM" id="SSF55486">
    <property type="entry name" value="Metalloproteases ('zincins'), catalytic domain"/>
    <property type="match status" value="1"/>
</dbReference>
<reference evidence="3 4" key="1">
    <citation type="submission" date="2018-11" db="EMBL/GenBank/DDBJ databases">
        <authorList>
            <consortium name="Pathogen Informatics"/>
        </authorList>
    </citation>
    <scope>NUCLEOTIDE SEQUENCE [LARGE SCALE GENOMIC DNA]</scope>
</reference>
<accession>A0A3P6QKJ1</accession>
<dbReference type="PROSITE" id="PS51885">
    <property type="entry name" value="NEPRILYSIN"/>
    <property type="match status" value="1"/>
</dbReference>
<dbReference type="InterPro" id="IPR000718">
    <property type="entry name" value="Peptidase_M13"/>
</dbReference>
<dbReference type="InterPro" id="IPR024079">
    <property type="entry name" value="MetalloPept_cat_dom_sf"/>
</dbReference>
<gene>
    <name evidence="3" type="ORF">GPUH_LOCUS1768</name>
</gene>
<dbReference type="Pfam" id="PF05649">
    <property type="entry name" value="Peptidase_M13_N"/>
    <property type="match status" value="1"/>
</dbReference>
<evidence type="ECO:0000313" key="3">
    <source>
        <dbReference type="EMBL" id="VDK30898.1"/>
    </source>
</evidence>
<dbReference type="Proteomes" id="UP000271098">
    <property type="component" value="Unassembled WGS sequence"/>
</dbReference>
<dbReference type="GO" id="GO:0016485">
    <property type="term" value="P:protein processing"/>
    <property type="evidence" value="ECO:0007669"/>
    <property type="project" value="TreeGrafter"/>
</dbReference>
<dbReference type="OrthoDB" id="5848734at2759"/>
<proteinExistence type="inferred from homology"/>
<dbReference type="GO" id="GO:0004222">
    <property type="term" value="F:metalloendopeptidase activity"/>
    <property type="evidence" value="ECO:0007669"/>
    <property type="project" value="InterPro"/>
</dbReference>
<evidence type="ECO:0000313" key="4">
    <source>
        <dbReference type="Proteomes" id="UP000271098"/>
    </source>
</evidence>
<dbReference type="AlphaFoldDB" id="A0A3P6QKJ1"/>
<dbReference type="Gene3D" id="3.40.390.10">
    <property type="entry name" value="Collagenase (Catalytic Domain)"/>
    <property type="match status" value="1"/>
</dbReference>
<name>A0A3P6QKJ1_9BILA</name>
<dbReference type="Gene3D" id="1.10.1380.10">
    <property type="entry name" value="Neutral endopeptidase , domain2"/>
    <property type="match status" value="1"/>
</dbReference>
<dbReference type="GO" id="GO:0005886">
    <property type="term" value="C:plasma membrane"/>
    <property type="evidence" value="ECO:0007669"/>
    <property type="project" value="TreeGrafter"/>
</dbReference>
<feature type="domain" description="Peptidase M13 N-terminal" evidence="2">
    <location>
        <begin position="33"/>
        <end position="207"/>
    </location>
</feature>
<keyword evidence="4" id="KW-1185">Reference proteome</keyword>
<organism evidence="3 4">
    <name type="scientific">Gongylonema pulchrum</name>
    <dbReference type="NCBI Taxonomy" id="637853"/>
    <lineage>
        <taxon>Eukaryota</taxon>
        <taxon>Metazoa</taxon>
        <taxon>Ecdysozoa</taxon>
        <taxon>Nematoda</taxon>
        <taxon>Chromadorea</taxon>
        <taxon>Rhabditida</taxon>
        <taxon>Spirurina</taxon>
        <taxon>Spiruromorpha</taxon>
        <taxon>Spiruroidea</taxon>
        <taxon>Gongylonematidae</taxon>
        <taxon>Gongylonema</taxon>
    </lineage>
</organism>
<comment type="similarity">
    <text evidence="1">Belongs to the peptidase M13 family.</text>
</comment>